<feature type="region of interest" description="Disordered" evidence="1">
    <location>
        <begin position="460"/>
        <end position="500"/>
    </location>
</feature>
<feature type="compositionally biased region" description="Polar residues" evidence="1">
    <location>
        <begin position="480"/>
        <end position="500"/>
    </location>
</feature>
<evidence type="ECO:0000313" key="3">
    <source>
        <dbReference type="Proteomes" id="UP000188533"/>
    </source>
</evidence>
<organism evidence="2 3">
    <name type="scientific">Lentinula edodes</name>
    <name type="common">Shiitake mushroom</name>
    <name type="synonym">Lentinus edodes</name>
    <dbReference type="NCBI Taxonomy" id="5353"/>
    <lineage>
        <taxon>Eukaryota</taxon>
        <taxon>Fungi</taxon>
        <taxon>Dikarya</taxon>
        <taxon>Basidiomycota</taxon>
        <taxon>Agaricomycotina</taxon>
        <taxon>Agaricomycetes</taxon>
        <taxon>Agaricomycetidae</taxon>
        <taxon>Agaricales</taxon>
        <taxon>Marasmiineae</taxon>
        <taxon>Omphalotaceae</taxon>
        <taxon>Lentinula</taxon>
    </lineage>
</organism>
<feature type="compositionally biased region" description="Low complexity" evidence="1">
    <location>
        <begin position="112"/>
        <end position="125"/>
    </location>
</feature>
<name>A0A1Q3E172_LENED</name>
<feature type="compositionally biased region" description="Pro residues" evidence="1">
    <location>
        <begin position="173"/>
        <end position="182"/>
    </location>
</feature>
<reference evidence="2 3" key="2">
    <citation type="submission" date="2017-02" db="EMBL/GenBank/DDBJ databases">
        <title>A genome survey and senescence transcriptome analysis in Lentinula edodes.</title>
        <authorList>
            <person name="Sakamoto Y."/>
            <person name="Nakade K."/>
            <person name="Sato S."/>
            <person name="Yoshida Y."/>
            <person name="Miyazaki K."/>
            <person name="Natsume S."/>
            <person name="Konno N."/>
        </authorList>
    </citation>
    <scope>NUCLEOTIDE SEQUENCE [LARGE SCALE GENOMIC DNA]</scope>
    <source>
        <strain evidence="2 3">NBRC 111202</strain>
    </source>
</reference>
<feature type="compositionally biased region" description="Low complexity" evidence="1">
    <location>
        <begin position="462"/>
        <end position="479"/>
    </location>
</feature>
<gene>
    <name evidence="2" type="ORF">LENED_002552</name>
</gene>
<dbReference type="EMBL" id="BDGU01000048">
    <property type="protein sequence ID" value="GAW00987.1"/>
    <property type="molecule type" value="Genomic_DNA"/>
</dbReference>
<comment type="caution">
    <text evidence="2">The sequence shown here is derived from an EMBL/GenBank/DDBJ whole genome shotgun (WGS) entry which is preliminary data.</text>
</comment>
<dbReference type="Proteomes" id="UP000188533">
    <property type="component" value="Unassembled WGS sequence"/>
</dbReference>
<evidence type="ECO:0000313" key="2">
    <source>
        <dbReference type="EMBL" id="GAW00987.1"/>
    </source>
</evidence>
<proteinExistence type="predicted"/>
<feature type="region of interest" description="Disordered" evidence="1">
    <location>
        <begin position="88"/>
        <end position="185"/>
    </location>
</feature>
<evidence type="ECO:0000256" key="1">
    <source>
        <dbReference type="SAM" id="MobiDB-lite"/>
    </source>
</evidence>
<feature type="region of interest" description="Disordered" evidence="1">
    <location>
        <begin position="364"/>
        <end position="400"/>
    </location>
</feature>
<accession>A0A1Q3E172</accession>
<reference evidence="2 3" key="1">
    <citation type="submission" date="2016-08" db="EMBL/GenBank/DDBJ databases">
        <authorList>
            <consortium name="Lentinula edodes genome sequencing consortium"/>
            <person name="Sakamoto Y."/>
            <person name="Nakade K."/>
            <person name="Sato S."/>
            <person name="Yoshida Y."/>
            <person name="Miyazaki K."/>
            <person name="Natsume S."/>
            <person name="Konno N."/>
        </authorList>
    </citation>
    <scope>NUCLEOTIDE SEQUENCE [LARGE SCALE GENOMIC DNA]</scope>
    <source>
        <strain evidence="2 3">NBRC 111202</strain>
    </source>
</reference>
<feature type="compositionally biased region" description="Low complexity" evidence="1">
    <location>
        <begin position="137"/>
        <end position="164"/>
    </location>
</feature>
<sequence length="575" mass="62464">MLYLSTIYSQLLCLHILNDGLMPSGPLQNTTVFELKEVISMNDRYSSRTRTRTPKDDTKSLNTLTPIRTLVEAGRDYLKPSPTLALSGSGALALGKRRRRSSDENDSRSKSRSSLDSNLSRSDSSAICSSPAHSGLPISSSPPSSPSTAAQPSSSPSILSSPLLATSHNTSIPPLPPPPTPTPVRRRSRVALQNLDNQYNAVVITALEDIPFCCHEDLLTMSRAQLVAVAQSLNAKLPAAMQIDVTDIRTDFFIRKSIEVLVGISKPVVPSESIIAVPEPPGAPRAVKSRKMHSMAIVEDRNTSRLERVGEGRNAVNDGDIDMNTWPPSSPGILSSPLAKRAVIRSTKVARAFELGTLATTGTPKLARLEEEDESMASASNEDPEGYGDKRVKKRRKFSDSEFRARGRGFRRWSGSLVKRATAKPSSFSSPMDVDTDVAAVQLPSQIQSYRLRPISSLKPLSRPNSSSLHSSHAYISSSNLTPTRHSSFSPGGLSDQSRGNLWGLRQPKGRKLSFFAPNVGNVKLRISSTTASGSINPEPSRNSCPSCVTRKHKKRTFMSNWIIMSEAKAKDVIA</sequence>
<keyword evidence="3" id="KW-1185">Reference proteome</keyword>
<protein>
    <submittedName>
        <fullName evidence="2">Uncharacterized protein</fullName>
    </submittedName>
</protein>
<dbReference type="AlphaFoldDB" id="A0A1Q3E172"/>